<evidence type="ECO:0000313" key="3">
    <source>
        <dbReference type="Proteomes" id="UP001224775"/>
    </source>
</evidence>
<dbReference type="AlphaFoldDB" id="A0AAD8YF32"/>
<keyword evidence="3" id="KW-1185">Reference proteome</keyword>
<keyword evidence="1" id="KW-0175">Coiled coil</keyword>
<organism evidence="2 3">
    <name type="scientific">Skeletonema marinoi</name>
    <dbReference type="NCBI Taxonomy" id="267567"/>
    <lineage>
        <taxon>Eukaryota</taxon>
        <taxon>Sar</taxon>
        <taxon>Stramenopiles</taxon>
        <taxon>Ochrophyta</taxon>
        <taxon>Bacillariophyta</taxon>
        <taxon>Coscinodiscophyceae</taxon>
        <taxon>Thalassiosirophycidae</taxon>
        <taxon>Thalassiosirales</taxon>
        <taxon>Skeletonemataceae</taxon>
        <taxon>Skeletonema</taxon>
        <taxon>Skeletonema marinoi-dohrnii complex</taxon>
    </lineage>
</organism>
<proteinExistence type="predicted"/>
<name>A0AAD8YF32_9STRA</name>
<accession>A0AAD8YF32</accession>
<evidence type="ECO:0000313" key="2">
    <source>
        <dbReference type="EMBL" id="KAK1745344.1"/>
    </source>
</evidence>
<dbReference type="EMBL" id="JATAAI010000006">
    <property type="protein sequence ID" value="KAK1745344.1"/>
    <property type="molecule type" value="Genomic_DNA"/>
</dbReference>
<protein>
    <submittedName>
        <fullName evidence="2">Uncharacterized protein</fullName>
    </submittedName>
</protein>
<dbReference type="Proteomes" id="UP001224775">
    <property type="component" value="Unassembled WGS sequence"/>
</dbReference>
<reference evidence="2" key="1">
    <citation type="submission" date="2023-06" db="EMBL/GenBank/DDBJ databases">
        <title>Survivors Of The Sea: Transcriptome response of Skeletonema marinoi to long-term dormancy.</title>
        <authorList>
            <person name="Pinder M.I.M."/>
            <person name="Kourtchenko O."/>
            <person name="Robertson E.K."/>
            <person name="Larsson T."/>
            <person name="Maumus F."/>
            <person name="Osuna-Cruz C.M."/>
            <person name="Vancaester E."/>
            <person name="Stenow R."/>
            <person name="Vandepoele K."/>
            <person name="Ploug H."/>
            <person name="Bruchert V."/>
            <person name="Godhe A."/>
            <person name="Topel M."/>
        </authorList>
    </citation>
    <scope>NUCLEOTIDE SEQUENCE</scope>
    <source>
        <strain evidence="2">R05AC</strain>
    </source>
</reference>
<feature type="coiled-coil region" evidence="1">
    <location>
        <begin position="60"/>
        <end position="94"/>
    </location>
</feature>
<evidence type="ECO:0000256" key="1">
    <source>
        <dbReference type="SAM" id="Coils"/>
    </source>
</evidence>
<comment type="caution">
    <text evidence="2">The sequence shown here is derived from an EMBL/GenBank/DDBJ whole genome shotgun (WGS) entry which is preliminary data.</text>
</comment>
<gene>
    <name evidence="2" type="ORF">QTG54_004635</name>
</gene>
<sequence>MSAHSSASAATTSSPDEYVRLKHEIAQTRARTDKKRIEARQLISQRDGLKSDVAKDSAEVEEKQLILEETSESIKQINAQIEAAKGEKDVLLKQIGK</sequence>